<comment type="caution">
    <text evidence="1">The sequence shown here is derived from an EMBL/GenBank/DDBJ whole genome shotgun (WGS) entry which is preliminary data.</text>
</comment>
<dbReference type="Proteomes" id="UP000499080">
    <property type="component" value="Unassembled WGS sequence"/>
</dbReference>
<evidence type="ECO:0000313" key="1">
    <source>
        <dbReference type="EMBL" id="GBN24014.1"/>
    </source>
</evidence>
<sequence>MEPIRTGRCTLSKTNWASFNTKINHCITTHGAIPTSLVHIPTIDASSETVFQNTNIEHQFMPPYLESLGFFVIGLGGHEMEADQTDHHTEFPHPLWSNC</sequence>
<keyword evidence="2" id="KW-1185">Reference proteome</keyword>
<gene>
    <name evidence="1" type="ORF">AVEN_45483_1</name>
</gene>
<dbReference type="EMBL" id="BGPR01007067">
    <property type="protein sequence ID" value="GBN24014.1"/>
    <property type="molecule type" value="Genomic_DNA"/>
</dbReference>
<accession>A0A4Y2MBZ4</accession>
<name>A0A4Y2MBZ4_ARAVE</name>
<evidence type="ECO:0000313" key="2">
    <source>
        <dbReference type="Proteomes" id="UP000499080"/>
    </source>
</evidence>
<organism evidence="1 2">
    <name type="scientific">Araneus ventricosus</name>
    <name type="common">Orbweaver spider</name>
    <name type="synonym">Epeira ventricosa</name>
    <dbReference type="NCBI Taxonomy" id="182803"/>
    <lineage>
        <taxon>Eukaryota</taxon>
        <taxon>Metazoa</taxon>
        <taxon>Ecdysozoa</taxon>
        <taxon>Arthropoda</taxon>
        <taxon>Chelicerata</taxon>
        <taxon>Arachnida</taxon>
        <taxon>Araneae</taxon>
        <taxon>Araneomorphae</taxon>
        <taxon>Entelegynae</taxon>
        <taxon>Araneoidea</taxon>
        <taxon>Araneidae</taxon>
        <taxon>Araneus</taxon>
    </lineage>
</organism>
<protein>
    <submittedName>
        <fullName evidence="1">Uncharacterized protein</fullName>
    </submittedName>
</protein>
<reference evidence="1 2" key="1">
    <citation type="journal article" date="2019" name="Sci. Rep.">
        <title>Orb-weaving spider Araneus ventricosus genome elucidates the spidroin gene catalogue.</title>
        <authorList>
            <person name="Kono N."/>
            <person name="Nakamura H."/>
            <person name="Ohtoshi R."/>
            <person name="Moran D.A.P."/>
            <person name="Shinohara A."/>
            <person name="Yoshida Y."/>
            <person name="Fujiwara M."/>
            <person name="Mori M."/>
            <person name="Tomita M."/>
            <person name="Arakawa K."/>
        </authorList>
    </citation>
    <scope>NUCLEOTIDE SEQUENCE [LARGE SCALE GENOMIC DNA]</scope>
</reference>
<dbReference type="AlphaFoldDB" id="A0A4Y2MBZ4"/>
<proteinExistence type="predicted"/>